<gene>
    <name evidence="1" type="ORF">ABR189_29545</name>
</gene>
<evidence type="ECO:0000313" key="2">
    <source>
        <dbReference type="Proteomes" id="UP001549749"/>
    </source>
</evidence>
<evidence type="ECO:0008006" key="3">
    <source>
        <dbReference type="Google" id="ProtNLM"/>
    </source>
</evidence>
<dbReference type="Proteomes" id="UP001549749">
    <property type="component" value="Unassembled WGS sequence"/>
</dbReference>
<proteinExistence type="predicted"/>
<reference evidence="1 2" key="1">
    <citation type="submission" date="2024-06" db="EMBL/GenBank/DDBJ databases">
        <title>Chitinophaga defluvii sp. nov., isolated from municipal sewage.</title>
        <authorList>
            <person name="Zhang L."/>
        </authorList>
    </citation>
    <scope>NUCLEOTIDE SEQUENCE [LARGE SCALE GENOMIC DNA]</scope>
    <source>
        <strain evidence="1 2">H8</strain>
    </source>
</reference>
<name>A0ABV2TEV1_9BACT</name>
<protein>
    <recommendedName>
        <fullName evidence="3">Immunity protein 26 of polymorphic toxin system</fullName>
    </recommendedName>
</protein>
<dbReference type="EMBL" id="JBEXAC010000004">
    <property type="protein sequence ID" value="MET7001563.1"/>
    <property type="molecule type" value="Genomic_DNA"/>
</dbReference>
<evidence type="ECO:0000313" key="1">
    <source>
        <dbReference type="EMBL" id="MET7001563.1"/>
    </source>
</evidence>
<sequence>MSVLNVSEVSYFRIPLHNIPFEEFPLQISYKYAYCRFFNTLMLTEQKQDFNILGVYDYFSNEPIADYSVLLNQEWLFGEVLSFNPPLRKEGKWGTIGKQPIGSVDIRLPHLKFGKDSWFYLKDGVYHAFAGIKSTKEKVAHLEWSYVYGENSTKLRIVVELLKLEAKRQNLNIPLSEWELIAFKVLRSESANKKIVDEELKQIASTILPDMLEQSIYREVSPELKGSVAP</sequence>
<keyword evidence="2" id="KW-1185">Reference proteome</keyword>
<comment type="caution">
    <text evidence="1">The sequence shown here is derived from an EMBL/GenBank/DDBJ whole genome shotgun (WGS) entry which is preliminary data.</text>
</comment>
<organism evidence="1 2">
    <name type="scientific">Chitinophaga defluvii</name>
    <dbReference type="NCBI Taxonomy" id="3163343"/>
    <lineage>
        <taxon>Bacteria</taxon>
        <taxon>Pseudomonadati</taxon>
        <taxon>Bacteroidota</taxon>
        <taxon>Chitinophagia</taxon>
        <taxon>Chitinophagales</taxon>
        <taxon>Chitinophagaceae</taxon>
        <taxon>Chitinophaga</taxon>
    </lineage>
</organism>
<dbReference type="RefSeq" id="WP_354664136.1">
    <property type="nucleotide sequence ID" value="NZ_JBEXAC010000004.1"/>
</dbReference>
<accession>A0ABV2TEV1</accession>